<dbReference type="Proteomes" id="UP001444661">
    <property type="component" value="Unassembled WGS sequence"/>
</dbReference>
<feature type="compositionally biased region" description="Basic and acidic residues" evidence="1">
    <location>
        <begin position="182"/>
        <end position="198"/>
    </location>
</feature>
<gene>
    <name evidence="2" type="ORF">PG993_003691</name>
</gene>
<sequence>MEPPGPQSPAMEQRASDIDSDNATGGIYHSSTSSLRKHHTKPSRHTHVTDDTCPLTGASHSNLLDFAIRVCPRCNFHIVEKDTEDEVDNETRTDIGTVQFGANVLGSSNSRVDSDMLAQLVSISKGVELFVRKAKQQWSDSEDEESEVSLDERQQPTSSGNLQAKYKDNDSSTVDTIDDKDETAKTKQHHDGEKERPSVIHHKVEFRDSEEYRLHVRPWKGPLDLAELRRGIDVRGKRTIAQVTTYLITDIPGDEERTEKERVSITKKGFLNNPRVDFIAIRQKMTIESKQVIAALRASVKYYPSVSLQAETMEIWSPFCVVAHHMAELEGYKDTLSDKGNLAPAPEGQGELSDIQRKLAINHLGQVLEFMKTNMFSRQLEAEQVRHTQKPPGVHFLDALAVV</sequence>
<proteinExistence type="predicted"/>
<reference evidence="2 3" key="1">
    <citation type="submission" date="2023-01" db="EMBL/GenBank/DDBJ databases">
        <title>Analysis of 21 Apiospora genomes using comparative genomics revels a genus with tremendous synthesis potential of carbohydrate active enzymes and secondary metabolites.</title>
        <authorList>
            <person name="Sorensen T."/>
        </authorList>
    </citation>
    <scope>NUCLEOTIDE SEQUENCE [LARGE SCALE GENOMIC DNA]</scope>
    <source>
        <strain evidence="2 3">CBS 33761</strain>
    </source>
</reference>
<organism evidence="2 3">
    <name type="scientific">Apiospora rasikravindrae</name>
    <dbReference type="NCBI Taxonomy" id="990691"/>
    <lineage>
        <taxon>Eukaryota</taxon>
        <taxon>Fungi</taxon>
        <taxon>Dikarya</taxon>
        <taxon>Ascomycota</taxon>
        <taxon>Pezizomycotina</taxon>
        <taxon>Sordariomycetes</taxon>
        <taxon>Xylariomycetidae</taxon>
        <taxon>Amphisphaeriales</taxon>
        <taxon>Apiosporaceae</taxon>
        <taxon>Apiospora</taxon>
    </lineage>
</organism>
<name>A0ABR1U074_9PEZI</name>
<evidence type="ECO:0000256" key="1">
    <source>
        <dbReference type="SAM" id="MobiDB-lite"/>
    </source>
</evidence>
<evidence type="ECO:0000313" key="3">
    <source>
        <dbReference type="Proteomes" id="UP001444661"/>
    </source>
</evidence>
<comment type="caution">
    <text evidence="2">The sequence shown here is derived from an EMBL/GenBank/DDBJ whole genome shotgun (WGS) entry which is preliminary data.</text>
</comment>
<accession>A0ABR1U074</accession>
<evidence type="ECO:0000313" key="2">
    <source>
        <dbReference type="EMBL" id="KAK8052306.1"/>
    </source>
</evidence>
<protein>
    <submittedName>
        <fullName evidence="2">Uncharacterized protein</fullName>
    </submittedName>
</protein>
<feature type="compositionally biased region" description="Basic residues" evidence="1">
    <location>
        <begin position="35"/>
        <end position="46"/>
    </location>
</feature>
<feature type="region of interest" description="Disordered" evidence="1">
    <location>
        <begin position="137"/>
        <end position="198"/>
    </location>
</feature>
<feature type="region of interest" description="Disordered" evidence="1">
    <location>
        <begin position="1"/>
        <end position="50"/>
    </location>
</feature>
<keyword evidence="3" id="KW-1185">Reference proteome</keyword>
<dbReference type="EMBL" id="JAQQWK010000002">
    <property type="protein sequence ID" value="KAK8052306.1"/>
    <property type="molecule type" value="Genomic_DNA"/>
</dbReference>
<feature type="compositionally biased region" description="Acidic residues" evidence="1">
    <location>
        <begin position="140"/>
        <end position="149"/>
    </location>
</feature>